<protein>
    <submittedName>
        <fullName evidence="1">Uncharacterized protein</fullName>
    </submittedName>
</protein>
<gene>
    <name evidence="1" type="ORF">FB467_3527</name>
</gene>
<accession>A0A542YW80</accession>
<keyword evidence="2" id="KW-1185">Reference proteome</keyword>
<dbReference type="AlphaFoldDB" id="A0A542YW80"/>
<dbReference type="Proteomes" id="UP000319516">
    <property type="component" value="Unassembled WGS sequence"/>
</dbReference>
<evidence type="ECO:0000313" key="1">
    <source>
        <dbReference type="EMBL" id="TQL52346.1"/>
    </source>
</evidence>
<reference evidence="1 2" key="1">
    <citation type="submission" date="2019-06" db="EMBL/GenBank/DDBJ databases">
        <title>Sequencing the genomes of 1000 actinobacteria strains.</title>
        <authorList>
            <person name="Klenk H.-P."/>
        </authorList>
    </citation>
    <scope>NUCLEOTIDE SEQUENCE [LARGE SCALE GENOMIC DNA]</scope>
    <source>
        <strain evidence="1 2">DSM 12335</strain>
    </source>
</reference>
<sequence>MWRSRTPTERVTGRFLTLTGRVVGRFLTLTERVGWRSAGYST</sequence>
<dbReference type="EMBL" id="VFOP01000001">
    <property type="protein sequence ID" value="TQL52346.1"/>
    <property type="molecule type" value="Genomic_DNA"/>
</dbReference>
<name>A0A542YW80_9MICO</name>
<evidence type="ECO:0000313" key="2">
    <source>
        <dbReference type="Proteomes" id="UP000319516"/>
    </source>
</evidence>
<proteinExistence type="predicted"/>
<organism evidence="1 2">
    <name type="scientific">Ornithinicoccus hortensis</name>
    <dbReference type="NCBI Taxonomy" id="82346"/>
    <lineage>
        <taxon>Bacteria</taxon>
        <taxon>Bacillati</taxon>
        <taxon>Actinomycetota</taxon>
        <taxon>Actinomycetes</taxon>
        <taxon>Micrococcales</taxon>
        <taxon>Intrasporangiaceae</taxon>
        <taxon>Ornithinicoccus</taxon>
    </lineage>
</organism>
<comment type="caution">
    <text evidence="1">The sequence shown here is derived from an EMBL/GenBank/DDBJ whole genome shotgun (WGS) entry which is preliminary data.</text>
</comment>